<name>A0A173MCZ9_9BACT</name>
<sequence>MKWKEYGTIQTDKEIQDSFAVCYHEQATVGMEDACRIVYNRIFLLSEAQGTLVVDDTTWPLKGNELFLLAKGQVFAFAPGSVITGYELSFGDCFWEKAPASASNCKAVLFNNAAANQQLSVHPADERELILLFQALLREYHLGDYINKPDALAAYLKIIMIKIANIQAALVSGTDSYESQLFRQFTGLVSKHYSSTHEVAAYADMLGVTARRLTDLCKQCGGRGAKDIINGQLIAEAKRALQFSAKAVKEIAFQLNFSTPDQFSHFFKKNTGVSANEFRERFVKIGR</sequence>
<protein>
    <submittedName>
        <fullName evidence="5">AraC-type DNA-binding protein</fullName>
    </submittedName>
</protein>
<organism evidence="5 6">
    <name type="scientific">Filimonas lacunae</name>
    <dbReference type="NCBI Taxonomy" id="477680"/>
    <lineage>
        <taxon>Bacteria</taxon>
        <taxon>Pseudomonadati</taxon>
        <taxon>Bacteroidota</taxon>
        <taxon>Chitinophagia</taxon>
        <taxon>Chitinophagales</taxon>
        <taxon>Chitinophagaceae</taxon>
        <taxon>Filimonas</taxon>
    </lineage>
</organism>
<dbReference type="SUPFAM" id="SSF46689">
    <property type="entry name" value="Homeodomain-like"/>
    <property type="match status" value="1"/>
</dbReference>
<dbReference type="Proteomes" id="UP000186917">
    <property type="component" value="Unassembled WGS sequence"/>
</dbReference>
<keyword evidence="2 5" id="KW-0238">DNA-binding</keyword>
<evidence type="ECO:0000256" key="1">
    <source>
        <dbReference type="ARBA" id="ARBA00023015"/>
    </source>
</evidence>
<dbReference type="KEGG" id="fln:FLA_1407"/>
<dbReference type="STRING" id="477680.SAMN05421788_105146"/>
<dbReference type="AlphaFoldDB" id="A0A173MCZ9"/>
<dbReference type="Gene3D" id="1.10.10.60">
    <property type="entry name" value="Homeodomain-like"/>
    <property type="match status" value="1"/>
</dbReference>
<keyword evidence="6" id="KW-1185">Reference proteome</keyword>
<evidence type="ECO:0000256" key="3">
    <source>
        <dbReference type="ARBA" id="ARBA00023163"/>
    </source>
</evidence>
<accession>A0A173MCZ9</accession>
<dbReference type="GO" id="GO:0003700">
    <property type="term" value="F:DNA-binding transcription factor activity"/>
    <property type="evidence" value="ECO:0007669"/>
    <property type="project" value="InterPro"/>
</dbReference>
<evidence type="ECO:0000256" key="2">
    <source>
        <dbReference type="ARBA" id="ARBA00023125"/>
    </source>
</evidence>
<evidence type="ECO:0000313" key="5">
    <source>
        <dbReference type="EMBL" id="SIT21423.1"/>
    </source>
</evidence>
<feature type="domain" description="HTH araC/xylS-type" evidence="4">
    <location>
        <begin position="183"/>
        <end position="281"/>
    </location>
</feature>
<dbReference type="PANTHER" id="PTHR43280">
    <property type="entry name" value="ARAC-FAMILY TRANSCRIPTIONAL REGULATOR"/>
    <property type="match status" value="1"/>
</dbReference>
<dbReference type="InterPro" id="IPR018060">
    <property type="entry name" value="HTH_AraC"/>
</dbReference>
<evidence type="ECO:0000259" key="4">
    <source>
        <dbReference type="PROSITE" id="PS01124"/>
    </source>
</evidence>
<dbReference type="PANTHER" id="PTHR43280:SF32">
    <property type="entry name" value="TRANSCRIPTIONAL REGULATORY PROTEIN"/>
    <property type="match status" value="1"/>
</dbReference>
<evidence type="ECO:0000313" key="6">
    <source>
        <dbReference type="Proteomes" id="UP000186917"/>
    </source>
</evidence>
<dbReference type="GO" id="GO:0043565">
    <property type="term" value="F:sequence-specific DNA binding"/>
    <property type="evidence" value="ECO:0007669"/>
    <property type="project" value="InterPro"/>
</dbReference>
<keyword evidence="3" id="KW-0804">Transcription</keyword>
<dbReference type="EMBL" id="FTOR01000005">
    <property type="protein sequence ID" value="SIT21423.1"/>
    <property type="molecule type" value="Genomic_DNA"/>
</dbReference>
<proteinExistence type="predicted"/>
<dbReference type="SMART" id="SM00342">
    <property type="entry name" value="HTH_ARAC"/>
    <property type="match status" value="1"/>
</dbReference>
<dbReference type="RefSeq" id="WP_076379989.1">
    <property type="nucleotide sequence ID" value="NZ_AP017422.1"/>
</dbReference>
<dbReference type="InterPro" id="IPR009057">
    <property type="entry name" value="Homeodomain-like_sf"/>
</dbReference>
<reference evidence="6" key="1">
    <citation type="submission" date="2017-01" db="EMBL/GenBank/DDBJ databases">
        <authorList>
            <person name="Varghese N."/>
            <person name="Submissions S."/>
        </authorList>
    </citation>
    <scope>NUCLEOTIDE SEQUENCE [LARGE SCALE GENOMIC DNA]</scope>
    <source>
        <strain evidence="6">DSM 21054</strain>
    </source>
</reference>
<gene>
    <name evidence="5" type="ORF">SAMN05421788_105146</name>
</gene>
<dbReference type="PROSITE" id="PS01124">
    <property type="entry name" value="HTH_ARAC_FAMILY_2"/>
    <property type="match status" value="1"/>
</dbReference>
<keyword evidence="1" id="KW-0805">Transcription regulation</keyword>
<dbReference type="OrthoDB" id="931734at2"/>
<dbReference type="Pfam" id="PF12833">
    <property type="entry name" value="HTH_18"/>
    <property type="match status" value="1"/>
</dbReference>